<dbReference type="PROSITE" id="PS52053">
    <property type="entry name" value="NEL"/>
    <property type="match status" value="1"/>
</dbReference>
<keyword evidence="8" id="KW-1185">Reference proteome</keyword>
<keyword evidence="3" id="KW-0732">Signal</keyword>
<evidence type="ECO:0000256" key="2">
    <source>
        <dbReference type="ARBA" id="ARBA00012483"/>
    </source>
</evidence>
<organism evidence="7 8">
    <name type="scientific">Pseudomonas hormoni</name>
    <dbReference type="NCBI Taxonomy" id="3093767"/>
    <lineage>
        <taxon>Bacteria</taxon>
        <taxon>Pseudomonadati</taxon>
        <taxon>Pseudomonadota</taxon>
        <taxon>Gammaproteobacteria</taxon>
        <taxon>Pseudomonadales</taxon>
        <taxon>Pseudomonadaceae</taxon>
        <taxon>Pseudomonas</taxon>
    </lineage>
</organism>
<dbReference type="EMBL" id="CP075566">
    <property type="protein sequence ID" value="QVW25785.1"/>
    <property type="molecule type" value="Genomic_DNA"/>
</dbReference>
<evidence type="ECO:0000313" key="7">
    <source>
        <dbReference type="EMBL" id="QVW25785.1"/>
    </source>
</evidence>
<gene>
    <name evidence="7" type="ORF">KJF94_09690</name>
</gene>
<keyword evidence="4" id="KW-0843">Virulence</keyword>
<protein>
    <recommendedName>
        <fullName evidence="2">RING-type E3 ubiquitin transferase</fullName>
        <ecNumber evidence="2">2.3.2.27</ecNumber>
    </recommendedName>
</protein>
<evidence type="ECO:0000256" key="5">
    <source>
        <dbReference type="PROSITE-ProRule" id="PRU01398"/>
    </source>
</evidence>
<dbReference type="PANTHER" id="PTHR24373:SF398">
    <property type="entry name" value="LEUCINE-RICH REPEAT-CONTAINING G-PROTEIN COUPLED RECEPTOR 6"/>
    <property type="match status" value="1"/>
</dbReference>
<dbReference type="InterPro" id="IPR032675">
    <property type="entry name" value="LRR_dom_sf"/>
</dbReference>
<comment type="caution">
    <text evidence="5">Lacks conserved residue(s) required for the propagation of feature annotation.</text>
</comment>
<evidence type="ECO:0000256" key="4">
    <source>
        <dbReference type="ARBA" id="ARBA00023026"/>
    </source>
</evidence>
<evidence type="ECO:0000256" key="3">
    <source>
        <dbReference type="ARBA" id="ARBA00022729"/>
    </source>
</evidence>
<dbReference type="EC" id="2.3.2.27" evidence="2"/>
<dbReference type="Gene3D" id="3.80.10.10">
    <property type="entry name" value="Ribonuclease Inhibitor"/>
    <property type="match status" value="1"/>
</dbReference>
<dbReference type="Pfam" id="PF14496">
    <property type="entry name" value="NEL"/>
    <property type="match status" value="1"/>
</dbReference>
<dbReference type="PANTHER" id="PTHR24373">
    <property type="entry name" value="SLIT RELATED LEUCINE-RICH REPEAT NEURONAL PROTEIN"/>
    <property type="match status" value="1"/>
</dbReference>
<dbReference type="InterPro" id="IPR029487">
    <property type="entry name" value="NEL_dom"/>
</dbReference>
<proteinExistence type="inferred from homology"/>
<comment type="similarity">
    <text evidence="5">Belongs to the LRR-containing bacterial E3 ligase family.</text>
</comment>
<feature type="domain" description="NEL" evidence="6">
    <location>
        <begin position="1165"/>
        <end position="1285"/>
    </location>
</feature>
<evidence type="ECO:0000259" key="6">
    <source>
        <dbReference type="PROSITE" id="PS52053"/>
    </source>
</evidence>
<dbReference type="InterPro" id="IPR046673">
    <property type="entry name" value="ToxA_N"/>
</dbReference>
<reference evidence="7 8" key="1">
    <citation type="submission" date="2021-05" db="EMBL/GenBank/DDBJ databases">
        <title>Complete genome of the cytokinin-producing biocontrol strain Pseudomonas fluorescens G20-18.</title>
        <authorList>
            <person name="Nielsen T.K."/>
            <person name="Mekureyaw M.F."/>
            <person name="Hansen L.H."/>
            <person name="Nicolaisen M.H."/>
            <person name="Roitsch T.G."/>
            <person name="Hennessy R.C."/>
        </authorList>
    </citation>
    <scope>NUCLEOTIDE SEQUENCE [LARGE SCALE GENOMIC DNA]</scope>
    <source>
        <strain evidence="7 8">G20-18</strain>
    </source>
</reference>
<sequence length="1285" mass="143264">MKEHDEEAGPHPASNWRMRDELKDLVDIALPQTPGQFGERQIKEKWGHDIDPRTAMLVTLDYDYKGHPAQDGIHQGQVNNSQSLLQTLLLDYQTVADGRFGENVFGLLTPPDIGPNIRIVEKVDEFADRGSGNHRAYEGIYRQTVPQIYGPTTQIALRPADFKKWVWTLELQDLYCAYLDRAWPSDAVLTAPAPYALRTAVKSAFVLSAWLQRHEQRLSQDGLKLALQAAGLSVDQTWETLTINQLQAAVPVTSRVKASRLKLYRYTATDIWTFRSPSSARVLVYIPGNSSPLHEFADVGKLRQWIVAQGRVNETRQALAGHFADADCKDETFHAGVLTALDGMADWPKEHWLTKEAGFFNNDGYWDPAEYIGFDDTPTTADVFAQLVLTMKQTALASVATIRDDAQVNRDNLSAVVEPIVQWVNRFGPLALFVPGGEGLLALAGLIDAGYGLNQAVNGETASERSEGVTRAVFGLLNALPLVRDAALAEGDAAEIGAVKSTDHGAGEPSMAPTAIELPVQATHPVPNRVALLRGIDPSMASFSDETLAQIGKVSAIDDDMLRLMQTGRPPTPLLADTISRFRIDQDLALTGHPELFNTHYEALQHSGHEWVRLFQDEYPGLPKSAIEQMLDRYGVDIQAPPDASEAMQVFKRLDSKARQYQQHVRLNRAYEGLYLRSVLNPESDTLALHSLKNLSGWPRNLRIEVLDQSTFGQVLDRSGPLDATDVRRLIKSQDHYLHKGLETDFFGALLGVLSDDERSALHLPLLDQASDLRLKIGEHALPRSELMLGLGRMDARLPFEAWGLKGGGSPGIPPFSALTHDMMRLQVKDIYPDFSNAEADEFLQQAGARAQAHIDGLKQQFQQLNSDLDSWIDQAADDVEDMDLPFLLAGDDEAQGMSHAQIAAHNVALLQESLQDERALRTELADELIAIWQKRAPGQGSHYSGSYSAGFTMHMNFEDFHRLPALNVRLNEVTGLSMQGFHVVERESLDGFLESFPNLRILNLDSVDLRLPDEDEELQSVLPPAITKMRHLISLNLRAAEMELKEATASQFSGLVHLQALDLSDNPLTIPPVVLGMSELRWLNLRNTQIGSCPIGIMDQPYLNTLDLRNNRIARVPHAVVNQAIGRDRVLLQGNPLTDEDTLLRLVAHRQQTGINLWLSEPGPDYGDVIGWLREGDDEQRQARRLIWQRLAARRQGPRFLRTMDGLSLTADFRVDYLSLQARVWRLLGEADASEELWARLAEDVEVTEADADNPFAVFMVLENRARLFRDWVSLGRPFPVNAR</sequence>
<evidence type="ECO:0000313" key="8">
    <source>
        <dbReference type="Proteomes" id="UP000681155"/>
    </source>
</evidence>
<name>A0ABX8F2M2_9PSED</name>
<dbReference type="InterPro" id="IPR050328">
    <property type="entry name" value="Dev_Immune_Receptor"/>
</dbReference>
<keyword evidence="5" id="KW-1035">Host cytoplasm</keyword>
<keyword evidence="5" id="KW-0833">Ubl conjugation pathway</keyword>
<comment type="catalytic activity">
    <reaction evidence="1">
        <text>S-ubiquitinyl-[E2 ubiquitin-conjugating enzyme]-L-cysteine + [acceptor protein]-L-lysine = [E2 ubiquitin-conjugating enzyme]-L-cysteine + N(6)-ubiquitinyl-[acceptor protein]-L-lysine.</text>
        <dbReference type="EC" id="2.3.2.27"/>
    </reaction>
</comment>
<dbReference type="Proteomes" id="UP000681155">
    <property type="component" value="Chromosome"/>
</dbReference>
<keyword evidence="5" id="KW-0964">Secreted</keyword>
<dbReference type="Pfam" id="PF20178">
    <property type="entry name" value="ToxA_N"/>
    <property type="match status" value="1"/>
</dbReference>
<dbReference type="SUPFAM" id="SSF52058">
    <property type="entry name" value="L domain-like"/>
    <property type="match status" value="1"/>
</dbReference>
<evidence type="ECO:0000256" key="1">
    <source>
        <dbReference type="ARBA" id="ARBA00000900"/>
    </source>
</evidence>
<accession>A0ABX8F2M2</accession>
<dbReference type="RefSeq" id="WP_214382916.1">
    <property type="nucleotide sequence ID" value="NZ_CP075566.1"/>
</dbReference>